<feature type="transmembrane region" description="Helical" evidence="1">
    <location>
        <begin position="182"/>
        <end position="200"/>
    </location>
</feature>
<accession>A0A921MSF2</accession>
<dbReference type="RefSeq" id="WP_273306566.1">
    <property type="nucleotide sequence ID" value="NZ_DYUD01000024.1"/>
</dbReference>
<evidence type="ECO:0000313" key="2">
    <source>
        <dbReference type="EMBL" id="HJG89515.1"/>
    </source>
</evidence>
<organism evidence="2 3">
    <name type="scientific">Barnesiella viscericola</name>
    <dbReference type="NCBI Taxonomy" id="397865"/>
    <lineage>
        <taxon>Bacteria</taxon>
        <taxon>Pseudomonadati</taxon>
        <taxon>Bacteroidota</taxon>
        <taxon>Bacteroidia</taxon>
        <taxon>Bacteroidales</taxon>
        <taxon>Barnesiellaceae</taxon>
        <taxon>Barnesiella</taxon>
    </lineage>
</organism>
<proteinExistence type="predicted"/>
<gene>
    <name evidence="2" type="ORF">K8U91_08625</name>
</gene>
<name>A0A921MSF2_9BACT</name>
<evidence type="ECO:0000313" key="3">
    <source>
        <dbReference type="Proteomes" id="UP000757103"/>
    </source>
</evidence>
<keyword evidence="1" id="KW-0812">Transmembrane</keyword>
<sequence length="448" mass="51780">MTAIAAMINIILCIELVYKLTKINRLLILFATFLLPESVAIGMYPNTAIFAILFVVIALHLLLKKKFILSTLFLIIAPTFRIDVVMIYPVVMFILWWRGYSFWKSLKVTVIMALVIVTGIVIAYYLLQANPLTTTLSGYESWNNRMLLRQNLVAVYTYYTICNLILVPIGIYLLVKNKNIKLLCVMLVPIALNHIVYARMGCATKHFAYMMPFTIALSALAIQFLKNRIKARAIYKYTVIILLILYLCVSIRFKIPARPWYSRTQQVPCIINIFNEEHTKYQVLIGIGGGMLLKTFDELMLASGNLFYPVYINQYKTEQLAKRNHLYQYMKDKANVTYLGVSWENQATTAIAYINNGYSLSTDEKLFSLEKNNDKVSIILDQFRIEGNEENRYEWWNQAINHLREGNHNLYCFVLEDTSIYILDQLVKGGSVKSLTENLYFIENEHSN</sequence>
<dbReference type="Proteomes" id="UP000757103">
    <property type="component" value="Unassembled WGS sequence"/>
</dbReference>
<dbReference type="EMBL" id="DYUD01000024">
    <property type="protein sequence ID" value="HJG89515.1"/>
    <property type="molecule type" value="Genomic_DNA"/>
</dbReference>
<feature type="transmembrane region" description="Helical" evidence="1">
    <location>
        <begin position="237"/>
        <end position="255"/>
    </location>
</feature>
<reference evidence="2" key="2">
    <citation type="submission" date="2021-09" db="EMBL/GenBank/DDBJ databases">
        <authorList>
            <person name="Gilroy R."/>
        </authorList>
    </citation>
    <scope>NUCLEOTIDE SEQUENCE</scope>
    <source>
        <strain evidence="2">CHK121-7720</strain>
    </source>
</reference>
<protein>
    <submittedName>
        <fullName evidence="2">EpsG family protein</fullName>
    </submittedName>
</protein>
<evidence type="ECO:0000256" key="1">
    <source>
        <dbReference type="SAM" id="Phobius"/>
    </source>
</evidence>
<comment type="caution">
    <text evidence="2">The sequence shown here is derived from an EMBL/GenBank/DDBJ whole genome shotgun (WGS) entry which is preliminary data.</text>
</comment>
<feature type="transmembrane region" description="Helical" evidence="1">
    <location>
        <begin position="67"/>
        <end position="96"/>
    </location>
</feature>
<dbReference type="AlphaFoldDB" id="A0A921MSF2"/>
<feature type="transmembrane region" description="Helical" evidence="1">
    <location>
        <begin position="156"/>
        <end position="175"/>
    </location>
</feature>
<reference evidence="2" key="1">
    <citation type="journal article" date="2021" name="PeerJ">
        <title>Extensive microbial diversity within the chicken gut microbiome revealed by metagenomics and culture.</title>
        <authorList>
            <person name="Gilroy R."/>
            <person name="Ravi A."/>
            <person name="Getino M."/>
            <person name="Pursley I."/>
            <person name="Horton D.L."/>
            <person name="Alikhan N.F."/>
            <person name="Baker D."/>
            <person name="Gharbi K."/>
            <person name="Hall N."/>
            <person name="Watson M."/>
            <person name="Adriaenssens E.M."/>
            <person name="Foster-Nyarko E."/>
            <person name="Jarju S."/>
            <person name="Secka A."/>
            <person name="Antonio M."/>
            <person name="Oren A."/>
            <person name="Chaudhuri R.R."/>
            <person name="La Ragione R."/>
            <person name="Hildebrand F."/>
            <person name="Pallen M.J."/>
        </authorList>
    </citation>
    <scope>NUCLEOTIDE SEQUENCE</scope>
    <source>
        <strain evidence="2">CHK121-7720</strain>
    </source>
</reference>
<keyword evidence="1" id="KW-0472">Membrane</keyword>
<keyword evidence="1" id="KW-1133">Transmembrane helix</keyword>
<feature type="transmembrane region" description="Helical" evidence="1">
    <location>
        <begin position="108"/>
        <end position="127"/>
    </location>
</feature>
<feature type="transmembrane region" description="Helical" evidence="1">
    <location>
        <begin position="28"/>
        <end position="61"/>
    </location>
</feature>
<feature type="transmembrane region" description="Helical" evidence="1">
    <location>
        <begin position="206"/>
        <end position="225"/>
    </location>
</feature>